<protein>
    <submittedName>
        <fullName evidence="1">Phytanoyl-CoA dioxygenase family protein</fullName>
    </submittedName>
</protein>
<accession>A0A927F9V9</accession>
<comment type="caution">
    <text evidence="1">The sequence shown here is derived from an EMBL/GenBank/DDBJ whole genome shotgun (WGS) entry which is preliminary data.</text>
</comment>
<dbReference type="InterPro" id="IPR008775">
    <property type="entry name" value="Phytyl_CoA_dOase-like"/>
</dbReference>
<organism evidence="1 2">
    <name type="scientific">Pelagicoccus enzymogenes</name>
    <dbReference type="NCBI Taxonomy" id="2773457"/>
    <lineage>
        <taxon>Bacteria</taxon>
        <taxon>Pseudomonadati</taxon>
        <taxon>Verrucomicrobiota</taxon>
        <taxon>Opitutia</taxon>
        <taxon>Puniceicoccales</taxon>
        <taxon>Pelagicoccaceae</taxon>
        <taxon>Pelagicoccus</taxon>
    </lineage>
</organism>
<dbReference type="PANTHER" id="PTHR20883">
    <property type="entry name" value="PHYTANOYL-COA DIOXYGENASE DOMAIN CONTAINING 1"/>
    <property type="match status" value="1"/>
</dbReference>
<evidence type="ECO:0000313" key="2">
    <source>
        <dbReference type="Proteomes" id="UP000622317"/>
    </source>
</evidence>
<dbReference type="EMBL" id="JACYFG010000036">
    <property type="protein sequence ID" value="MBD5780416.1"/>
    <property type="molecule type" value="Genomic_DNA"/>
</dbReference>
<sequence>MNSSTLTPLITEDHIRQYQEEGYFILEKVLDPETVEKLRDFSGREIDRMHGLMDEQGTDVIGLNRRNSRYFIPHSYREDEAVYNYAFGDIMSQICQATIGQTANLFLDQWVIKAAEKGSTFSWHQDSGYIEFPHDPYVTCWTALDDVTEENGTVYLLPYSSIGIKTRVDHIKDPEVNDKVGYFGKDPGIPVIVPAGSVAVFSSVCFHRSGSNTTPNLRRVLLTQYSKDAIENPWTGKQSLNCIPFLKNGKKADPGFEEAKTIRFEDDGKFD</sequence>
<dbReference type="PANTHER" id="PTHR20883:SF46">
    <property type="entry name" value="PHYTANOYL-COA HYDROXYLASE"/>
    <property type="match status" value="1"/>
</dbReference>
<reference evidence="1" key="1">
    <citation type="submission" date="2020-09" db="EMBL/GenBank/DDBJ databases">
        <title>Pelagicoccus enzymogenes sp. nov. with an EPS production, isolated from marine sediment.</title>
        <authorList>
            <person name="Feng X."/>
        </authorList>
    </citation>
    <scope>NUCLEOTIDE SEQUENCE</scope>
    <source>
        <strain evidence="1">NFK12</strain>
    </source>
</reference>
<dbReference type="GO" id="GO:0005506">
    <property type="term" value="F:iron ion binding"/>
    <property type="evidence" value="ECO:0007669"/>
    <property type="project" value="UniProtKB-ARBA"/>
</dbReference>
<gene>
    <name evidence="1" type="ORF">IEN85_13025</name>
</gene>
<dbReference type="Gene3D" id="2.60.120.620">
    <property type="entry name" value="q2cbj1_9rhob like domain"/>
    <property type="match status" value="1"/>
</dbReference>
<dbReference type="GO" id="GO:0016706">
    <property type="term" value="F:2-oxoglutarate-dependent dioxygenase activity"/>
    <property type="evidence" value="ECO:0007669"/>
    <property type="project" value="UniProtKB-ARBA"/>
</dbReference>
<keyword evidence="2" id="KW-1185">Reference proteome</keyword>
<evidence type="ECO:0000313" key="1">
    <source>
        <dbReference type="EMBL" id="MBD5780416.1"/>
    </source>
</evidence>
<keyword evidence="1" id="KW-0560">Oxidoreductase</keyword>
<keyword evidence="1" id="KW-0223">Dioxygenase</keyword>
<name>A0A927F9V9_9BACT</name>
<dbReference type="AlphaFoldDB" id="A0A927F9V9"/>
<dbReference type="Proteomes" id="UP000622317">
    <property type="component" value="Unassembled WGS sequence"/>
</dbReference>
<dbReference type="RefSeq" id="WP_191617518.1">
    <property type="nucleotide sequence ID" value="NZ_JACYFG010000036.1"/>
</dbReference>
<dbReference type="Pfam" id="PF05721">
    <property type="entry name" value="PhyH"/>
    <property type="match status" value="1"/>
</dbReference>
<dbReference type="SUPFAM" id="SSF51197">
    <property type="entry name" value="Clavaminate synthase-like"/>
    <property type="match status" value="1"/>
</dbReference>
<proteinExistence type="predicted"/>